<evidence type="ECO:0000313" key="2">
    <source>
        <dbReference type="Proteomes" id="UP000178820"/>
    </source>
</evidence>
<comment type="caution">
    <text evidence="1">The sequence shown here is derived from an EMBL/GenBank/DDBJ whole genome shotgun (WGS) entry which is preliminary data.</text>
</comment>
<dbReference type="EMBL" id="MHOT01000016">
    <property type="protein sequence ID" value="OGZ68999.1"/>
    <property type="molecule type" value="Genomic_DNA"/>
</dbReference>
<dbReference type="STRING" id="1802207.A3D44_00345"/>
<protein>
    <submittedName>
        <fullName evidence="1">Uncharacterized protein</fullName>
    </submittedName>
</protein>
<proteinExistence type="predicted"/>
<name>A0A1G2I2W2_9BACT</name>
<gene>
    <name evidence="1" type="ORF">A3D44_00345</name>
</gene>
<accession>A0A1G2I2W2</accession>
<organism evidence="1 2">
    <name type="scientific">Candidatus Staskawiczbacteria bacterium RIFCSPHIGHO2_02_FULL_42_22</name>
    <dbReference type="NCBI Taxonomy" id="1802207"/>
    <lineage>
        <taxon>Bacteria</taxon>
        <taxon>Candidatus Staskawicziibacteriota</taxon>
    </lineage>
</organism>
<dbReference type="Proteomes" id="UP000178820">
    <property type="component" value="Unassembled WGS sequence"/>
</dbReference>
<sequence>MTFILNFFKEVFRKGIFPGVQKLESSISQAPKTAISQGQMLFGGITSATIAAMARSVVCIDRSRCFNPIFLGKDWTIWQGPPDGDGMVGQEDQDSRSLAITQLDLSKIVLETTLQDNELSIDGEKKLMRLKAVGHIIRLDAGILMALLQNREAVPASWAKSVHGKTSNIFFDGTVLRSPEGFRCTLCLCCQSSQWVFVCNRQAAQWFGNDYSAVLHCPKGKLVTGSFPF</sequence>
<reference evidence="1 2" key="1">
    <citation type="journal article" date="2016" name="Nat. Commun.">
        <title>Thousands of microbial genomes shed light on interconnected biogeochemical processes in an aquifer system.</title>
        <authorList>
            <person name="Anantharaman K."/>
            <person name="Brown C.T."/>
            <person name="Hug L.A."/>
            <person name="Sharon I."/>
            <person name="Castelle C.J."/>
            <person name="Probst A.J."/>
            <person name="Thomas B.C."/>
            <person name="Singh A."/>
            <person name="Wilkins M.J."/>
            <person name="Karaoz U."/>
            <person name="Brodie E.L."/>
            <person name="Williams K.H."/>
            <person name="Hubbard S.S."/>
            <person name="Banfield J.F."/>
        </authorList>
    </citation>
    <scope>NUCLEOTIDE SEQUENCE [LARGE SCALE GENOMIC DNA]</scope>
</reference>
<evidence type="ECO:0000313" key="1">
    <source>
        <dbReference type="EMBL" id="OGZ68999.1"/>
    </source>
</evidence>
<dbReference type="AlphaFoldDB" id="A0A1G2I2W2"/>